<keyword evidence="3" id="KW-0378">Hydrolase</keyword>
<evidence type="ECO:0000259" key="1">
    <source>
        <dbReference type="Pfam" id="PF12146"/>
    </source>
</evidence>
<proteinExistence type="predicted"/>
<dbReference type="GO" id="GO:0016787">
    <property type="term" value="F:hydrolase activity"/>
    <property type="evidence" value="ECO:0007669"/>
    <property type="project" value="UniProtKB-KW"/>
</dbReference>
<protein>
    <submittedName>
        <fullName evidence="3">Alpha/beta hydrolase</fullName>
    </submittedName>
    <submittedName>
        <fullName evidence="2">Dienelactone hydrolase family protein</fullName>
    </submittedName>
</protein>
<sequence length="272" mass="30206">MTKQPCYFPHTKKIFEIPLLGNISSLGILHTPFSQEKVFPLVIVLHGLASSKNGTKRSYFHLANQLVQAGISVLRVDLPGHGDAEGFLHEFSLNDYIQASQRIIEFGLSLPQISSSVALFGSSFGGSLSLLNLPFFPTIQHAAVWAPTIQGSLWLEDAKLSSSLPQGLSPENFSYQGISLGKTFCSQFLELDLLVPLSKISEQVSILYLQGEDDAVISLRHRDLFTKNFAGKLSYRTYPKMTHHLCVHSKAFQDIVNWLTHQLLGTSWSFSL</sequence>
<evidence type="ECO:0000313" key="3">
    <source>
        <dbReference type="EMBL" id="QYC74891.1"/>
    </source>
</evidence>
<dbReference type="Proteomes" id="UP000512184">
    <property type="component" value="Chromosome"/>
</dbReference>
<name>A0AAQ0J6H6_9CHLA</name>
<reference evidence="3" key="2">
    <citation type="journal article" date="2021" name="Front. Microbiol.">
        <title>Generation of Tetracycline and Rifamycin Resistant Chlamydia Suis Recombinants.</title>
        <authorList>
            <person name="Marti H."/>
            <person name="Bommana S."/>
            <person name="Read T.D."/>
            <person name="Pesch T."/>
            <person name="Prahauser B."/>
            <person name="Dean D."/>
            <person name="Borel N."/>
        </authorList>
    </citation>
    <scope>NUCLEOTIDE SEQUENCE</scope>
    <source>
        <strain evidence="3">208.1</strain>
    </source>
</reference>
<dbReference type="InterPro" id="IPR029058">
    <property type="entry name" value="AB_hydrolase_fold"/>
</dbReference>
<dbReference type="RefSeq" id="WP_080132425.1">
    <property type="nucleotide sequence ID" value="NZ_CP035278.1"/>
</dbReference>
<dbReference type="Gene3D" id="3.40.50.1820">
    <property type="entry name" value="alpha/beta hydrolase"/>
    <property type="match status" value="1"/>
</dbReference>
<feature type="domain" description="Serine aminopeptidase S33" evidence="1">
    <location>
        <begin position="41"/>
        <end position="152"/>
    </location>
</feature>
<dbReference type="EMBL" id="CP063185">
    <property type="protein sequence ID" value="QYC74891.1"/>
    <property type="molecule type" value="Genomic_DNA"/>
</dbReference>
<dbReference type="AlphaFoldDB" id="A0AAQ0J6H6"/>
<dbReference type="SUPFAM" id="SSF53474">
    <property type="entry name" value="alpha/beta-Hydrolases"/>
    <property type="match status" value="1"/>
</dbReference>
<dbReference type="InterPro" id="IPR051044">
    <property type="entry name" value="MAG_DAG_Lipase"/>
</dbReference>
<dbReference type="Pfam" id="PF12146">
    <property type="entry name" value="Hydrolase_4"/>
    <property type="match status" value="1"/>
</dbReference>
<reference evidence="2 4" key="1">
    <citation type="submission" date="2019-01" db="EMBL/GenBank/DDBJ databases">
        <title>Whole genome sequencing and annotation enables comparative genome analysis that reveals unique features of the Chlamydia suis R19 Genome.</title>
        <authorList>
            <person name="Dimond Z.E."/>
        </authorList>
    </citation>
    <scope>NUCLEOTIDE SEQUENCE [LARGE SCALE GENOMIC DNA]</scope>
    <source>
        <strain evidence="2 4">R19</strain>
    </source>
</reference>
<dbReference type="PANTHER" id="PTHR11614">
    <property type="entry name" value="PHOSPHOLIPASE-RELATED"/>
    <property type="match status" value="1"/>
</dbReference>
<keyword evidence="4" id="KW-1185">Reference proteome</keyword>
<gene>
    <name evidence="2" type="ORF">Chls_517</name>
    <name evidence="3" type="ORF">INQ84_03705</name>
</gene>
<evidence type="ECO:0000313" key="4">
    <source>
        <dbReference type="Proteomes" id="UP000512184"/>
    </source>
</evidence>
<evidence type="ECO:0000313" key="5">
    <source>
        <dbReference type="Proteomes" id="UP000825134"/>
    </source>
</evidence>
<dbReference type="Proteomes" id="UP000825134">
    <property type="component" value="Chromosome"/>
</dbReference>
<dbReference type="EMBL" id="CP035278">
    <property type="protein sequence ID" value="QHP83392.1"/>
    <property type="molecule type" value="Genomic_DNA"/>
</dbReference>
<evidence type="ECO:0000313" key="2">
    <source>
        <dbReference type="EMBL" id="QHP83392.1"/>
    </source>
</evidence>
<accession>A0AAQ0J6H6</accession>
<dbReference type="InterPro" id="IPR022742">
    <property type="entry name" value="Hydrolase_4"/>
</dbReference>
<organism evidence="3 5">
    <name type="scientific">Chlamydia suis</name>
    <dbReference type="NCBI Taxonomy" id="83559"/>
    <lineage>
        <taxon>Bacteria</taxon>
        <taxon>Pseudomonadati</taxon>
        <taxon>Chlamydiota</taxon>
        <taxon>Chlamydiia</taxon>
        <taxon>Chlamydiales</taxon>
        <taxon>Chlamydiaceae</taxon>
        <taxon>Chlamydia/Chlamydophila group</taxon>
        <taxon>Chlamydia</taxon>
    </lineage>
</organism>